<accession>A0A3M7Q3U0</accession>
<proteinExistence type="predicted"/>
<evidence type="ECO:0000313" key="2">
    <source>
        <dbReference type="Proteomes" id="UP000276133"/>
    </source>
</evidence>
<evidence type="ECO:0000313" key="1">
    <source>
        <dbReference type="EMBL" id="RNA05904.1"/>
    </source>
</evidence>
<feature type="non-terminal residue" evidence="1">
    <location>
        <position position="1"/>
    </location>
</feature>
<name>A0A3M7Q3U0_BRAPC</name>
<keyword evidence="2" id="KW-1185">Reference proteome</keyword>
<dbReference type="EMBL" id="REGN01007561">
    <property type="protein sequence ID" value="RNA05904.1"/>
    <property type="molecule type" value="Genomic_DNA"/>
</dbReference>
<dbReference type="AlphaFoldDB" id="A0A3M7Q3U0"/>
<organism evidence="1 2">
    <name type="scientific">Brachionus plicatilis</name>
    <name type="common">Marine rotifer</name>
    <name type="synonym">Brachionus muelleri</name>
    <dbReference type="NCBI Taxonomy" id="10195"/>
    <lineage>
        <taxon>Eukaryota</taxon>
        <taxon>Metazoa</taxon>
        <taxon>Spiralia</taxon>
        <taxon>Gnathifera</taxon>
        <taxon>Rotifera</taxon>
        <taxon>Eurotatoria</taxon>
        <taxon>Monogononta</taxon>
        <taxon>Pseudotrocha</taxon>
        <taxon>Ploima</taxon>
        <taxon>Brachionidae</taxon>
        <taxon>Brachionus</taxon>
    </lineage>
</organism>
<gene>
    <name evidence="1" type="ORF">BpHYR1_015144</name>
</gene>
<reference evidence="1 2" key="1">
    <citation type="journal article" date="2018" name="Sci. Rep.">
        <title>Genomic signatures of local adaptation to the degree of environmental predictability in rotifers.</title>
        <authorList>
            <person name="Franch-Gras L."/>
            <person name="Hahn C."/>
            <person name="Garcia-Roger E.M."/>
            <person name="Carmona M.J."/>
            <person name="Serra M."/>
            <person name="Gomez A."/>
        </authorList>
    </citation>
    <scope>NUCLEOTIDE SEQUENCE [LARGE SCALE GENOMIC DNA]</scope>
    <source>
        <strain evidence="1">HYR1</strain>
    </source>
</reference>
<sequence length="81" mass="9600">ASEFISKIVHLLNALIYLRTREKERKKLSVVVTGSQQNDSILWHLEVDDQFKISIQFKKSKKNLWFNLNNWYVACFTCNPL</sequence>
<comment type="caution">
    <text evidence="1">The sequence shown here is derived from an EMBL/GenBank/DDBJ whole genome shotgun (WGS) entry which is preliminary data.</text>
</comment>
<dbReference type="Proteomes" id="UP000276133">
    <property type="component" value="Unassembled WGS sequence"/>
</dbReference>
<protein>
    <submittedName>
        <fullName evidence="1">Uncharacterized protein</fullName>
    </submittedName>
</protein>